<dbReference type="Pfam" id="PF02104">
    <property type="entry name" value="SURF1"/>
    <property type="match status" value="1"/>
</dbReference>
<dbReference type="Proteomes" id="UP001596411">
    <property type="component" value="Unassembled WGS sequence"/>
</dbReference>
<gene>
    <name evidence="7" type="ORF">ACFQH5_13345</name>
</gene>
<sequence length="241" mass="26605">MHHSSRKPRRAVKQRLWWVFWLPLVLLGFVLGVWQWQRAEAKTAYLAAREAAPAVVDPQEAPMEGAQVTLSGEFLAEETLFLDNRVHDARVGVAVLTPLVDAEGRRWLVQRGFEATGPYRVDPEVVSPEGRVTLSGTWQAAGDGGLLLGPNREGRRLQTIDLTAWPEGFAFAGWLHQETGEGAYAAWWRPSVMPPSRHLGYAVQWWGLALAALVIMLLGGRRRARVSSPIGDSASSVGELP</sequence>
<evidence type="ECO:0000256" key="2">
    <source>
        <dbReference type="ARBA" id="ARBA00007165"/>
    </source>
</evidence>
<name>A0ABW2F245_9GAMM</name>
<dbReference type="PANTHER" id="PTHR23427">
    <property type="entry name" value="SURFEIT LOCUS PROTEIN"/>
    <property type="match status" value="1"/>
</dbReference>
<dbReference type="RefSeq" id="WP_346060674.1">
    <property type="nucleotide sequence ID" value="NZ_BAAADR010000001.1"/>
</dbReference>
<dbReference type="InterPro" id="IPR002994">
    <property type="entry name" value="Surf1/Shy1"/>
</dbReference>
<proteinExistence type="inferred from homology"/>
<evidence type="ECO:0000256" key="6">
    <source>
        <dbReference type="RuleBase" id="RU363076"/>
    </source>
</evidence>
<feature type="transmembrane region" description="Helical" evidence="6">
    <location>
        <begin position="16"/>
        <end position="36"/>
    </location>
</feature>
<accession>A0ABW2F245</accession>
<keyword evidence="5 6" id="KW-0472">Membrane</keyword>
<protein>
    <recommendedName>
        <fullName evidence="6">SURF1-like protein</fullName>
    </recommendedName>
</protein>
<evidence type="ECO:0000256" key="4">
    <source>
        <dbReference type="ARBA" id="ARBA00022989"/>
    </source>
</evidence>
<evidence type="ECO:0000313" key="7">
    <source>
        <dbReference type="EMBL" id="MFC7090536.1"/>
    </source>
</evidence>
<evidence type="ECO:0000256" key="3">
    <source>
        <dbReference type="ARBA" id="ARBA00022692"/>
    </source>
</evidence>
<keyword evidence="6" id="KW-1003">Cell membrane</keyword>
<evidence type="ECO:0000256" key="1">
    <source>
        <dbReference type="ARBA" id="ARBA00004370"/>
    </source>
</evidence>
<dbReference type="PROSITE" id="PS50895">
    <property type="entry name" value="SURF1"/>
    <property type="match status" value="1"/>
</dbReference>
<dbReference type="PANTHER" id="PTHR23427:SF2">
    <property type="entry name" value="SURFEIT LOCUS PROTEIN 1"/>
    <property type="match status" value="1"/>
</dbReference>
<keyword evidence="8" id="KW-1185">Reference proteome</keyword>
<comment type="similarity">
    <text evidence="2 6">Belongs to the SURF1 family.</text>
</comment>
<evidence type="ECO:0000313" key="8">
    <source>
        <dbReference type="Proteomes" id="UP001596411"/>
    </source>
</evidence>
<evidence type="ECO:0000256" key="5">
    <source>
        <dbReference type="ARBA" id="ARBA00023136"/>
    </source>
</evidence>
<comment type="subcellular location">
    <subcellularLocation>
        <location evidence="6">Cell membrane</location>
        <topology evidence="6">Multi-pass membrane protein</topology>
    </subcellularLocation>
    <subcellularLocation>
        <location evidence="1">Membrane</location>
    </subcellularLocation>
</comment>
<feature type="transmembrane region" description="Helical" evidence="6">
    <location>
        <begin position="199"/>
        <end position="218"/>
    </location>
</feature>
<comment type="caution">
    <text evidence="7">The sequence shown here is derived from an EMBL/GenBank/DDBJ whole genome shotgun (WGS) entry which is preliminary data.</text>
</comment>
<dbReference type="InterPro" id="IPR045214">
    <property type="entry name" value="Surf1/Surf4"/>
</dbReference>
<dbReference type="EMBL" id="JBHSZP010000026">
    <property type="protein sequence ID" value="MFC7090536.1"/>
    <property type="molecule type" value="Genomic_DNA"/>
</dbReference>
<keyword evidence="4 6" id="KW-1133">Transmembrane helix</keyword>
<dbReference type="CDD" id="cd06662">
    <property type="entry name" value="SURF1"/>
    <property type="match status" value="1"/>
</dbReference>
<organism evidence="7 8">
    <name type="scientific">Halomonas salifodinae</name>
    <dbReference type="NCBI Taxonomy" id="438745"/>
    <lineage>
        <taxon>Bacteria</taxon>
        <taxon>Pseudomonadati</taxon>
        <taxon>Pseudomonadota</taxon>
        <taxon>Gammaproteobacteria</taxon>
        <taxon>Oceanospirillales</taxon>
        <taxon>Halomonadaceae</taxon>
        <taxon>Halomonas</taxon>
    </lineage>
</organism>
<keyword evidence="3 6" id="KW-0812">Transmembrane</keyword>
<reference evidence="8" key="1">
    <citation type="journal article" date="2019" name="Int. J. Syst. Evol. Microbiol.">
        <title>The Global Catalogue of Microorganisms (GCM) 10K type strain sequencing project: providing services to taxonomists for standard genome sequencing and annotation.</title>
        <authorList>
            <consortium name="The Broad Institute Genomics Platform"/>
            <consortium name="The Broad Institute Genome Sequencing Center for Infectious Disease"/>
            <person name="Wu L."/>
            <person name="Ma J."/>
        </authorList>
    </citation>
    <scope>NUCLEOTIDE SEQUENCE [LARGE SCALE GENOMIC DNA]</scope>
    <source>
        <strain evidence="8">CGMCC 1.13666</strain>
    </source>
</reference>